<evidence type="ECO:0008006" key="5">
    <source>
        <dbReference type="Google" id="ProtNLM"/>
    </source>
</evidence>
<feature type="transmembrane region" description="Helical" evidence="2">
    <location>
        <begin position="220"/>
        <end position="249"/>
    </location>
</feature>
<dbReference type="Proteomes" id="UP000217790">
    <property type="component" value="Unassembled WGS sequence"/>
</dbReference>
<sequence>MCHTSTTESGPKGIGDLSCALGLLVQGHPKTSGLKHHSSLPSGSSSTHATFSSRPASIRSPSFPHSFSFPFPPPKDTSATSTSSSRSTVLSTTNLATSTTNNGPPVVTSNFIPSFTFITPSPLPPTKTVILTKTVTEPPVTLTRDVVIISLATTTTTLHSTLTNIFTERVTDTTTLPPTTYTEVRSITSKETETATITQTWTVTPTAASSKDAQPDRISMVALVGGISSIVLVMLVLIALLVLLCLCLYRRRKKSGASDFLKIPPSSITRPSRSHARPSSSTSLASVRSRDDPYPRTIRHDGRASQVSMMPNGDLPIGPSVAEYRHPSKNFTGPVDVGGVYGYSGEGAGSREVSALPSRFSETTVSSTGRLSTRVKSLWSVFRIRGLERKNSATSLV</sequence>
<organism evidence="3 4">
    <name type="scientific">Armillaria gallica</name>
    <name type="common">Bulbous honey fungus</name>
    <name type="synonym">Armillaria bulbosa</name>
    <dbReference type="NCBI Taxonomy" id="47427"/>
    <lineage>
        <taxon>Eukaryota</taxon>
        <taxon>Fungi</taxon>
        <taxon>Dikarya</taxon>
        <taxon>Basidiomycota</taxon>
        <taxon>Agaricomycotina</taxon>
        <taxon>Agaricomycetes</taxon>
        <taxon>Agaricomycetidae</taxon>
        <taxon>Agaricales</taxon>
        <taxon>Marasmiineae</taxon>
        <taxon>Physalacriaceae</taxon>
        <taxon>Armillaria</taxon>
    </lineage>
</organism>
<evidence type="ECO:0000256" key="1">
    <source>
        <dbReference type="SAM" id="MobiDB-lite"/>
    </source>
</evidence>
<name>A0A2H3DYE3_ARMGA</name>
<feature type="compositionally biased region" description="Low complexity" evidence="1">
    <location>
        <begin position="39"/>
        <end position="53"/>
    </location>
</feature>
<evidence type="ECO:0000256" key="2">
    <source>
        <dbReference type="SAM" id="Phobius"/>
    </source>
</evidence>
<protein>
    <recommendedName>
        <fullName evidence="5">Mid2 domain-containing protein</fullName>
    </recommendedName>
</protein>
<dbReference type="EMBL" id="KZ293646">
    <property type="protein sequence ID" value="PBL00220.1"/>
    <property type="molecule type" value="Genomic_DNA"/>
</dbReference>
<evidence type="ECO:0000313" key="4">
    <source>
        <dbReference type="Proteomes" id="UP000217790"/>
    </source>
</evidence>
<keyword evidence="2" id="KW-0472">Membrane</keyword>
<reference evidence="4" key="1">
    <citation type="journal article" date="2017" name="Nat. Ecol. Evol.">
        <title>Genome expansion and lineage-specific genetic innovations in the forest pathogenic fungi Armillaria.</title>
        <authorList>
            <person name="Sipos G."/>
            <person name="Prasanna A.N."/>
            <person name="Walter M.C."/>
            <person name="O'Connor E."/>
            <person name="Balint B."/>
            <person name="Krizsan K."/>
            <person name="Kiss B."/>
            <person name="Hess J."/>
            <person name="Varga T."/>
            <person name="Slot J."/>
            <person name="Riley R."/>
            <person name="Boka B."/>
            <person name="Rigling D."/>
            <person name="Barry K."/>
            <person name="Lee J."/>
            <person name="Mihaltcheva S."/>
            <person name="LaButti K."/>
            <person name="Lipzen A."/>
            <person name="Waldron R."/>
            <person name="Moloney N.M."/>
            <person name="Sperisen C."/>
            <person name="Kredics L."/>
            <person name="Vagvoelgyi C."/>
            <person name="Patrignani A."/>
            <person name="Fitzpatrick D."/>
            <person name="Nagy I."/>
            <person name="Doyle S."/>
            <person name="Anderson J.B."/>
            <person name="Grigoriev I.V."/>
            <person name="Gueldener U."/>
            <person name="Muensterkoetter M."/>
            <person name="Nagy L.G."/>
        </authorList>
    </citation>
    <scope>NUCLEOTIDE SEQUENCE [LARGE SCALE GENOMIC DNA]</scope>
    <source>
        <strain evidence="4">Ar21-2</strain>
    </source>
</reference>
<feature type="compositionally biased region" description="Low complexity" evidence="1">
    <location>
        <begin position="60"/>
        <end position="69"/>
    </location>
</feature>
<dbReference type="InParanoid" id="A0A2H3DYE3"/>
<keyword evidence="2" id="KW-0812">Transmembrane</keyword>
<feature type="compositionally biased region" description="Low complexity" evidence="1">
    <location>
        <begin position="263"/>
        <end position="287"/>
    </location>
</feature>
<gene>
    <name evidence="3" type="ORF">ARMGADRAFT_368743</name>
</gene>
<feature type="region of interest" description="Disordered" evidence="1">
    <location>
        <begin position="30"/>
        <end position="88"/>
    </location>
</feature>
<keyword evidence="2" id="KW-1133">Transmembrane helix</keyword>
<proteinExistence type="predicted"/>
<feature type="region of interest" description="Disordered" evidence="1">
    <location>
        <begin position="260"/>
        <end position="312"/>
    </location>
</feature>
<evidence type="ECO:0000313" key="3">
    <source>
        <dbReference type="EMBL" id="PBL00220.1"/>
    </source>
</evidence>
<accession>A0A2H3DYE3</accession>
<dbReference type="AlphaFoldDB" id="A0A2H3DYE3"/>
<dbReference type="OrthoDB" id="3061849at2759"/>
<feature type="compositionally biased region" description="Low complexity" evidence="1">
    <location>
        <begin position="77"/>
        <end position="88"/>
    </location>
</feature>
<feature type="compositionally biased region" description="Basic and acidic residues" evidence="1">
    <location>
        <begin position="288"/>
        <end position="303"/>
    </location>
</feature>
<keyword evidence="4" id="KW-1185">Reference proteome</keyword>
<dbReference type="OMA" id="ATITQTW"/>